<keyword evidence="5" id="KW-1185">Reference proteome</keyword>
<dbReference type="EMBL" id="JACOQL010000002">
    <property type="protein sequence ID" value="MBC9246101.1"/>
    <property type="molecule type" value="Genomic_DNA"/>
</dbReference>
<evidence type="ECO:0000313" key="4">
    <source>
        <dbReference type="EMBL" id="MBC9246101.1"/>
    </source>
</evidence>
<evidence type="ECO:0000259" key="3">
    <source>
        <dbReference type="Pfam" id="PF07995"/>
    </source>
</evidence>
<evidence type="ECO:0000313" key="5">
    <source>
        <dbReference type="Proteomes" id="UP000608594"/>
    </source>
</evidence>
<organism evidence="4 5">
    <name type="scientific">Paracoccus amoyensis</name>
    <dbReference type="NCBI Taxonomy" id="2760093"/>
    <lineage>
        <taxon>Bacteria</taxon>
        <taxon>Pseudomonadati</taxon>
        <taxon>Pseudomonadota</taxon>
        <taxon>Alphaproteobacteria</taxon>
        <taxon>Rhodobacterales</taxon>
        <taxon>Paracoccaceae</taxon>
        <taxon>Paracoccus</taxon>
    </lineage>
</organism>
<dbReference type="Pfam" id="PF07995">
    <property type="entry name" value="GSDH"/>
    <property type="match status" value="1"/>
</dbReference>
<dbReference type="PANTHER" id="PTHR19328:SF75">
    <property type="entry name" value="ALDOSE SUGAR DEHYDROGENASE YLII"/>
    <property type="match status" value="1"/>
</dbReference>
<dbReference type="PANTHER" id="PTHR19328">
    <property type="entry name" value="HEDGEHOG-INTERACTING PROTEIN"/>
    <property type="match status" value="1"/>
</dbReference>
<reference evidence="4" key="1">
    <citation type="submission" date="2020-08" db="EMBL/GenBank/DDBJ databases">
        <title>Paracoccus amoyensis sp. nov., isolated from the surface seawater at coast of Xiamen, Fujian.</title>
        <authorList>
            <person name="Lyu L."/>
        </authorList>
    </citation>
    <scope>NUCLEOTIDE SEQUENCE</scope>
    <source>
        <strain evidence="4">11-3</strain>
    </source>
</reference>
<comment type="caution">
    <text evidence="4">The sequence shown here is derived from an EMBL/GenBank/DDBJ whole genome shotgun (WGS) entry which is preliminary data.</text>
</comment>
<feature type="chain" id="PRO_5036908063" evidence="2">
    <location>
        <begin position="28"/>
        <end position="402"/>
    </location>
</feature>
<dbReference type="InterPro" id="IPR011042">
    <property type="entry name" value="6-blade_b-propeller_TolB-like"/>
</dbReference>
<dbReference type="InterPro" id="IPR012938">
    <property type="entry name" value="Glc/Sorbosone_DH"/>
</dbReference>
<sequence>MSRHIPRRMIRLTAFATGIFTAGALSAQDFNDAPPNGQGQTPAFEGQTRAPVLPDTALTQEVVVERLENPWAMAELPEGAWLVTEKPGRLRLVGADGALSEPITGLPELDTRKQGGLLDVAVADDFAETRRVWLSFAQPREEGKTSTAVATGTLSQDGTTLEGTKVIWQQNPAWDSTMHYGSVLVFDGEGGLFVTTGERSVIDARPLAQDLTAALGKVVRIDPETGAPMGDPGTPDALPEIWSWGHRNLQGAALGPDGALWTIEHGPKGGDELNRPEAGKNYGWPRATYGIEYAGGPIGEGLTQAEGTEQPVYYWDPVIAPGGMTFYEGAMFPDWQGDALIAGLQAGAIVRLEIADGRVTGEARHLQDLGQRVRDVAVAQDGSIMILTDESQGQMIRITPAE</sequence>
<protein>
    <submittedName>
        <fullName evidence="4">PQQ-dependent sugar dehydrogenase</fullName>
    </submittedName>
</protein>
<name>A0A926JAJ5_9RHOB</name>
<proteinExistence type="predicted"/>
<feature type="region of interest" description="Disordered" evidence="1">
    <location>
        <begin position="30"/>
        <end position="49"/>
    </location>
</feature>
<dbReference type="AlphaFoldDB" id="A0A926JAJ5"/>
<evidence type="ECO:0000256" key="2">
    <source>
        <dbReference type="SAM" id="SignalP"/>
    </source>
</evidence>
<feature type="domain" description="Glucose/Sorbosone dehydrogenase" evidence="3">
    <location>
        <begin position="67"/>
        <end position="397"/>
    </location>
</feature>
<keyword evidence="2" id="KW-0732">Signal</keyword>
<dbReference type="RefSeq" id="WP_187792550.1">
    <property type="nucleotide sequence ID" value="NZ_JACOQL010000002.1"/>
</dbReference>
<dbReference type="Proteomes" id="UP000608594">
    <property type="component" value="Unassembled WGS sequence"/>
</dbReference>
<gene>
    <name evidence="4" type="ORF">H4P12_05105</name>
</gene>
<accession>A0A926JAJ5</accession>
<evidence type="ECO:0000256" key="1">
    <source>
        <dbReference type="SAM" id="MobiDB-lite"/>
    </source>
</evidence>
<feature type="signal peptide" evidence="2">
    <location>
        <begin position="1"/>
        <end position="27"/>
    </location>
</feature>
<dbReference type="InterPro" id="IPR011041">
    <property type="entry name" value="Quinoprot_gluc/sorb_DH_b-prop"/>
</dbReference>
<dbReference type="SUPFAM" id="SSF50952">
    <property type="entry name" value="Soluble quinoprotein glucose dehydrogenase"/>
    <property type="match status" value="1"/>
</dbReference>
<dbReference type="Gene3D" id="2.120.10.30">
    <property type="entry name" value="TolB, C-terminal domain"/>
    <property type="match status" value="1"/>
</dbReference>